<evidence type="ECO:0000313" key="1">
    <source>
        <dbReference type="EMBL" id="KAA6365609.1"/>
    </source>
</evidence>
<proteinExistence type="predicted"/>
<organism evidence="1 2">
    <name type="scientific">Streblomastix strix</name>
    <dbReference type="NCBI Taxonomy" id="222440"/>
    <lineage>
        <taxon>Eukaryota</taxon>
        <taxon>Metamonada</taxon>
        <taxon>Preaxostyla</taxon>
        <taxon>Oxymonadida</taxon>
        <taxon>Streblomastigidae</taxon>
        <taxon>Streblomastix</taxon>
    </lineage>
</organism>
<evidence type="ECO:0000313" key="2">
    <source>
        <dbReference type="Proteomes" id="UP000324800"/>
    </source>
</evidence>
<reference evidence="1 2" key="1">
    <citation type="submission" date="2019-03" db="EMBL/GenBank/DDBJ databases">
        <title>Single cell metagenomics reveals metabolic interactions within the superorganism composed of flagellate Streblomastix strix and complex community of Bacteroidetes bacteria on its surface.</title>
        <authorList>
            <person name="Treitli S.C."/>
            <person name="Kolisko M."/>
            <person name="Husnik F."/>
            <person name="Keeling P."/>
            <person name="Hampl V."/>
        </authorList>
    </citation>
    <scope>NUCLEOTIDE SEQUENCE [LARGE SCALE GENOMIC DNA]</scope>
    <source>
        <strain evidence="1">ST1C</strain>
    </source>
</reference>
<protein>
    <submittedName>
        <fullName evidence="1">Uncharacterized protein</fullName>
    </submittedName>
</protein>
<sequence length="208" mass="23690">PPNLTIPLYITGLNATEEKQPFTVLIILLPSQQAFSLSDEWPCSDENKKKTVCQWSDGELSHIGDGMDGNSRIEMNKTISMEVNMKISPRTLTFFYDNQEQPVSVINIPSSIRFYIYLVDQNSSFTINIFENLQFSSAKGVSGGKPLSIEEQLLVLLRDMQLNFDLILQYLNCICWTPQAQVPRLARLVAVRLVNLKRKNEKCAMKKQ</sequence>
<dbReference type="AlphaFoldDB" id="A0A5J4U5G8"/>
<name>A0A5J4U5G8_9EUKA</name>
<feature type="non-terminal residue" evidence="1">
    <location>
        <position position="1"/>
    </location>
</feature>
<comment type="caution">
    <text evidence="1">The sequence shown here is derived from an EMBL/GenBank/DDBJ whole genome shotgun (WGS) entry which is preliminary data.</text>
</comment>
<dbReference type="EMBL" id="SNRW01020285">
    <property type="protein sequence ID" value="KAA6365609.1"/>
    <property type="molecule type" value="Genomic_DNA"/>
</dbReference>
<dbReference type="Proteomes" id="UP000324800">
    <property type="component" value="Unassembled WGS sequence"/>
</dbReference>
<accession>A0A5J4U5G8</accession>
<gene>
    <name evidence="1" type="ORF">EZS28_038864</name>
</gene>